<name>A0A1E7FLD3_9STRA</name>
<dbReference type="EMBL" id="KV784356">
    <property type="protein sequence ID" value="OEU18980.1"/>
    <property type="molecule type" value="Genomic_DNA"/>
</dbReference>
<gene>
    <name evidence="2" type="ORF">FRACYDRAFT_237268</name>
</gene>
<proteinExistence type="predicted"/>
<feature type="compositionally biased region" description="Polar residues" evidence="1">
    <location>
        <begin position="67"/>
        <end position="79"/>
    </location>
</feature>
<organism evidence="2 3">
    <name type="scientific">Fragilariopsis cylindrus CCMP1102</name>
    <dbReference type="NCBI Taxonomy" id="635003"/>
    <lineage>
        <taxon>Eukaryota</taxon>
        <taxon>Sar</taxon>
        <taxon>Stramenopiles</taxon>
        <taxon>Ochrophyta</taxon>
        <taxon>Bacillariophyta</taxon>
        <taxon>Bacillariophyceae</taxon>
        <taxon>Bacillariophycidae</taxon>
        <taxon>Bacillariales</taxon>
        <taxon>Bacillariaceae</taxon>
        <taxon>Fragilariopsis</taxon>
    </lineage>
</organism>
<feature type="compositionally biased region" description="Basic and acidic residues" evidence="1">
    <location>
        <begin position="40"/>
        <end position="66"/>
    </location>
</feature>
<evidence type="ECO:0000313" key="2">
    <source>
        <dbReference type="EMBL" id="OEU18980.1"/>
    </source>
</evidence>
<feature type="region of interest" description="Disordered" evidence="1">
    <location>
        <begin position="1"/>
        <end position="105"/>
    </location>
</feature>
<feature type="compositionally biased region" description="Polar residues" evidence="1">
    <location>
        <begin position="17"/>
        <end position="39"/>
    </location>
</feature>
<reference evidence="2 3" key="1">
    <citation type="submission" date="2016-09" db="EMBL/GenBank/DDBJ databases">
        <title>Extensive genetic diversity and differential bi-allelic expression allows diatom success in the polar Southern Ocean.</title>
        <authorList>
            <consortium name="DOE Joint Genome Institute"/>
            <person name="Mock T."/>
            <person name="Otillar R.P."/>
            <person name="Strauss J."/>
            <person name="Dupont C."/>
            <person name="Frickenhaus S."/>
            <person name="Maumus F."/>
            <person name="Mcmullan M."/>
            <person name="Sanges R."/>
            <person name="Schmutz J."/>
            <person name="Toseland A."/>
            <person name="Valas R."/>
            <person name="Veluchamy A."/>
            <person name="Ward B.J."/>
            <person name="Allen A."/>
            <person name="Barry K."/>
            <person name="Falciatore A."/>
            <person name="Ferrante M."/>
            <person name="Fortunato A.E."/>
            <person name="Gloeckner G."/>
            <person name="Gruber A."/>
            <person name="Hipkin R."/>
            <person name="Janech M."/>
            <person name="Kroth P."/>
            <person name="Leese F."/>
            <person name="Lindquist E."/>
            <person name="Lyon B.R."/>
            <person name="Martin J."/>
            <person name="Mayer C."/>
            <person name="Parker M."/>
            <person name="Quesneville H."/>
            <person name="Raymond J."/>
            <person name="Uhlig C."/>
            <person name="Valentin K.U."/>
            <person name="Worden A.Z."/>
            <person name="Armbrust E.V."/>
            <person name="Bowler C."/>
            <person name="Green B."/>
            <person name="Moulton V."/>
            <person name="Van Oosterhout C."/>
            <person name="Grigoriev I."/>
        </authorList>
    </citation>
    <scope>NUCLEOTIDE SEQUENCE [LARGE SCALE GENOMIC DNA]</scope>
    <source>
        <strain evidence="2 3">CCMP1102</strain>
    </source>
</reference>
<protein>
    <submittedName>
        <fullName evidence="2">Uncharacterized protein</fullName>
    </submittedName>
</protein>
<evidence type="ECO:0000313" key="3">
    <source>
        <dbReference type="Proteomes" id="UP000095751"/>
    </source>
</evidence>
<feature type="compositionally biased region" description="Low complexity" evidence="1">
    <location>
        <begin position="147"/>
        <end position="156"/>
    </location>
</feature>
<feature type="compositionally biased region" description="Basic and acidic residues" evidence="1">
    <location>
        <begin position="83"/>
        <end position="98"/>
    </location>
</feature>
<feature type="region of interest" description="Disordered" evidence="1">
    <location>
        <begin position="1043"/>
        <end position="1069"/>
    </location>
</feature>
<accession>A0A1E7FLD3</accession>
<feature type="compositionally biased region" description="Basic and acidic residues" evidence="1">
    <location>
        <begin position="239"/>
        <end position="250"/>
    </location>
</feature>
<dbReference type="InParanoid" id="A0A1E7FLD3"/>
<dbReference type="Proteomes" id="UP000095751">
    <property type="component" value="Unassembled WGS sequence"/>
</dbReference>
<keyword evidence="3" id="KW-1185">Reference proteome</keyword>
<feature type="region of interest" description="Disordered" evidence="1">
    <location>
        <begin position="227"/>
        <end position="255"/>
    </location>
</feature>
<feature type="compositionally biased region" description="Basic and acidic residues" evidence="1">
    <location>
        <begin position="1"/>
        <end position="16"/>
    </location>
</feature>
<dbReference type="AlphaFoldDB" id="A0A1E7FLD3"/>
<feature type="region of interest" description="Disordered" evidence="1">
    <location>
        <begin position="131"/>
        <end position="156"/>
    </location>
</feature>
<sequence>MVRSFESRNHMGDRPDTNFQRSRKLQSAFQLMSKGGTTENKIRQGKTEYREDGQESNTQREQERRSSLSPRRTVNYNKSSRLKGQEGSKYIRRDKDGSVDNSEDEAMELTKERYNMRKSLSHKVVNIRKNVSRHRGSVSSERRSEEITTTSNSESFESVHQYENEIAHNSMTKTEILWSRRRLRQRAILAKQRRTQKGIGSVASDFVSKIVGQIDFSHPFVFPRSPSVGESDVNSENGTSRHEKHEHCDYSSENNDTNIDDTRTFFQLLSWDERKTDQIVDDSYDGYGGDTHSHHSAGREKNLVFFDRKTNLDMAGQENHTRSVTVAEKQRSSIHNPVASFASQPLDFKISFSREGQELGRICCGGADLLPWFRVRQSKTNTVYAEQGLESNQYNMEAADQENSIRPRTVSEENSLPVHDSSTPFASKPLALNKEEVIDDDATNFQARRDNFLICTELDLCNCAIGTGSRQPRPVHNQQVFESNLHIFKDKGNQVVWKSEEATSTNIYFTFNMRNDEKSIVTESSKIPVESKNDDGISTITSNYRVGNTSTPPTTGKIPTEITTTESIAKVKERINMQDGNDVEDRDHVAAQKMQNSHENPINVIDNEDSVTDRAHISNELAQPTSGASSYDQEHNQSVKELVSKEYIVNDSEIQLLSSIVASDSKQTNIDDLVLNIDDVVHCLIKEGKLPGSNETSDLQQMNLRNNTVELLRNLSVLRARRVAVLKHNKNTNRQLLVAGRPDTPSPQIQKPSTESIFHPETKCLDTSLAHTPSPSVLKIDQFATLMKGKDSDDCEHGPVSNLSKIRARHNEAAMRIWQQTQKLALLRNEPSTFCPDRFDSKSQSSRKPKIPLRPEYVYDRDDKLGILLSHAGSHFDPKADSSLLTIPVCTDDSNASSLLPMSNPCKYGNNSENVGVNYLIHKTPTKSIDKIISFTSRMNAGSNTPIVPYKSIHGENHEFYSATHDQLHQYTDTVSSSLGGIPRTNFMRPSVPSISDIDMLEWEKIELTKLPLILNPSQTEQGDSKDEYEVYYSTSEVTTAYGTDDNYTSCSDDEDTMGDETLGSASDSTRLKHIASMIDELKLRSRNER</sequence>
<evidence type="ECO:0000256" key="1">
    <source>
        <dbReference type="SAM" id="MobiDB-lite"/>
    </source>
</evidence>
<dbReference type="KEGG" id="fcy:FRACYDRAFT_237268"/>